<protein>
    <submittedName>
        <fullName evidence="1">Uncharacterized protein</fullName>
    </submittedName>
</protein>
<dbReference type="Proteomes" id="UP000031972">
    <property type="component" value="Unassembled WGS sequence"/>
</dbReference>
<accession>A0A0C2R7F9</accession>
<reference evidence="1 2" key="1">
    <citation type="submission" date="2015-01" db="EMBL/GenBank/DDBJ databases">
        <title>Jeotgalibacillus campisalis genome sequencing.</title>
        <authorList>
            <person name="Goh K.M."/>
            <person name="Chan K.-G."/>
            <person name="Yaakop A.S."/>
            <person name="Ee R."/>
            <person name="Gan H.M."/>
            <person name="Chan C.S."/>
        </authorList>
    </citation>
    <scope>NUCLEOTIDE SEQUENCE [LARGE SCALE GENOMIC DNA]</scope>
    <source>
        <strain evidence="1 2">SF-57</strain>
    </source>
</reference>
<proteinExistence type="predicted"/>
<sequence>MTDQFINQVIAEAERLASNVEEYPALAEIMRKGETDDHKANVS</sequence>
<dbReference type="PATRIC" id="fig|220754.4.peg.2884"/>
<dbReference type="EMBL" id="JXRR01000017">
    <property type="protein sequence ID" value="KIL46195.1"/>
    <property type="molecule type" value="Genomic_DNA"/>
</dbReference>
<comment type="caution">
    <text evidence="1">The sequence shown here is derived from an EMBL/GenBank/DDBJ whole genome shotgun (WGS) entry which is preliminary data.</text>
</comment>
<evidence type="ECO:0000313" key="1">
    <source>
        <dbReference type="EMBL" id="KIL46195.1"/>
    </source>
</evidence>
<gene>
    <name evidence="1" type="ORF">KR50_28700</name>
</gene>
<evidence type="ECO:0000313" key="2">
    <source>
        <dbReference type="Proteomes" id="UP000031972"/>
    </source>
</evidence>
<name>A0A0C2R7F9_9BACL</name>
<dbReference type="RefSeq" id="WP_269746083.1">
    <property type="nucleotide sequence ID" value="NZ_JXRR01000017.1"/>
</dbReference>
<keyword evidence="2" id="KW-1185">Reference proteome</keyword>
<dbReference type="AlphaFoldDB" id="A0A0C2R7F9"/>
<organism evidence="1 2">
    <name type="scientific">Jeotgalibacillus campisalis</name>
    <dbReference type="NCBI Taxonomy" id="220754"/>
    <lineage>
        <taxon>Bacteria</taxon>
        <taxon>Bacillati</taxon>
        <taxon>Bacillota</taxon>
        <taxon>Bacilli</taxon>
        <taxon>Bacillales</taxon>
        <taxon>Caryophanaceae</taxon>
        <taxon>Jeotgalibacillus</taxon>
    </lineage>
</organism>